<gene>
    <name evidence="7" type="ORF">N7492_007457</name>
</gene>
<evidence type="ECO:0000313" key="7">
    <source>
        <dbReference type="EMBL" id="KAJ5162065.1"/>
    </source>
</evidence>
<keyword evidence="3 5" id="KW-1133">Transmembrane helix</keyword>
<dbReference type="AlphaFoldDB" id="A0A9W9LLB1"/>
<evidence type="ECO:0000256" key="4">
    <source>
        <dbReference type="ARBA" id="ARBA00023136"/>
    </source>
</evidence>
<comment type="caution">
    <text evidence="7">The sequence shown here is derived from an EMBL/GenBank/DDBJ whole genome shotgun (WGS) entry which is preliminary data.</text>
</comment>
<dbReference type="SUPFAM" id="SSF103473">
    <property type="entry name" value="MFS general substrate transporter"/>
    <property type="match status" value="1"/>
</dbReference>
<evidence type="ECO:0000256" key="3">
    <source>
        <dbReference type="ARBA" id="ARBA00022989"/>
    </source>
</evidence>
<dbReference type="PROSITE" id="PS50850">
    <property type="entry name" value="MFS"/>
    <property type="match status" value="1"/>
</dbReference>
<dbReference type="GO" id="GO:0016020">
    <property type="term" value="C:membrane"/>
    <property type="evidence" value="ECO:0007669"/>
    <property type="project" value="UniProtKB-SubCell"/>
</dbReference>
<feature type="transmembrane region" description="Helical" evidence="5">
    <location>
        <begin position="403"/>
        <end position="424"/>
    </location>
</feature>
<evidence type="ECO:0000313" key="8">
    <source>
        <dbReference type="Proteomes" id="UP001146351"/>
    </source>
</evidence>
<evidence type="ECO:0000256" key="1">
    <source>
        <dbReference type="ARBA" id="ARBA00004141"/>
    </source>
</evidence>
<accession>A0A9W9LLB1</accession>
<dbReference type="PANTHER" id="PTHR23507">
    <property type="entry name" value="ZGC:174356"/>
    <property type="match status" value="1"/>
</dbReference>
<dbReference type="InterPro" id="IPR011701">
    <property type="entry name" value="MFS"/>
</dbReference>
<feature type="transmembrane region" description="Helical" evidence="5">
    <location>
        <begin position="226"/>
        <end position="247"/>
    </location>
</feature>
<comment type="subcellular location">
    <subcellularLocation>
        <location evidence="1">Membrane</location>
        <topology evidence="1">Multi-pass membrane protein</topology>
    </subcellularLocation>
</comment>
<evidence type="ECO:0000256" key="5">
    <source>
        <dbReference type="SAM" id="Phobius"/>
    </source>
</evidence>
<evidence type="ECO:0000259" key="6">
    <source>
        <dbReference type="PROSITE" id="PS50850"/>
    </source>
</evidence>
<dbReference type="EMBL" id="JAPQKO010000005">
    <property type="protein sequence ID" value="KAJ5162065.1"/>
    <property type="molecule type" value="Genomic_DNA"/>
</dbReference>
<feature type="transmembrane region" description="Helical" evidence="5">
    <location>
        <begin position="335"/>
        <end position="357"/>
    </location>
</feature>
<dbReference type="PANTHER" id="PTHR23507:SF1">
    <property type="entry name" value="FI18259P1-RELATED"/>
    <property type="match status" value="1"/>
</dbReference>
<feature type="transmembrane region" description="Helical" evidence="5">
    <location>
        <begin position="436"/>
        <end position="459"/>
    </location>
</feature>
<dbReference type="Pfam" id="PF07690">
    <property type="entry name" value="MFS_1"/>
    <property type="match status" value="1"/>
</dbReference>
<feature type="transmembrane region" description="Helical" evidence="5">
    <location>
        <begin position="378"/>
        <end position="397"/>
    </location>
</feature>
<keyword evidence="8" id="KW-1185">Reference proteome</keyword>
<reference evidence="7" key="1">
    <citation type="submission" date="2022-11" db="EMBL/GenBank/DDBJ databases">
        <authorList>
            <person name="Petersen C."/>
        </authorList>
    </citation>
    <scope>NUCLEOTIDE SEQUENCE</scope>
    <source>
        <strain evidence="7">IBT 21917</strain>
    </source>
</reference>
<evidence type="ECO:0000256" key="2">
    <source>
        <dbReference type="ARBA" id="ARBA00022692"/>
    </source>
</evidence>
<dbReference type="OrthoDB" id="194139at2759"/>
<organism evidence="7 8">
    <name type="scientific">Penicillium capsulatum</name>
    <dbReference type="NCBI Taxonomy" id="69766"/>
    <lineage>
        <taxon>Eukaryota</taxon>
        <taxon>Fungi</taxon>
        <taxon>Dikarya</taxon>
        <taxon>Ascomycota</taxon>
        <taxon>Pezizomycotina</taxon>
        <taxon>Eurotiomycetes</taxon>
        <taxon>Eurotiomycetidae</taxon>
        <taxon>Eurotiales</taxon>
        <taxon>Aspergillaceae</taxon>
        <taxon>Penicillium</taxon>
    </lineage>
</organism>
<feature type="transmembrane region" description="Helical" evidence="5">
    <location>
        <begin position="471"/>
        <end position="489"/>
    </location>
</feature>
<feature type="transmembrane region" description="Helical" evidence="5">
    <location>
        <begin position="132"/>
        <end position="155"/>
    </location>
</feature>
<feature type="transmembrane region" description="Helical" evidence="5">
    <location>
        <begin position="296"/>
        <end position="315"/>
    </location>
</feature>
<sequence>MVAVARSEDSVDPDESQPLLAADANARGQSSKKLLILIACGIFLLAVDFGFFLSAAPQTAVFEKIICRDRVRSRQMLDATQKDHANDPCKSDDVQGELALILGYKDGLDVLPSILLSLPYGVLSDHWGRKPVLFLGILGILLGETWVRLVCFWSNVLPLRMVWLSGLFRLVGGGDQVVVSMAVVMVADIFSEEERSTALFRLQSCALVAEVLASPTSAYLMTLDPWFPFILGTVIFGLGSIPALFLPETLEDAKAKRSQFADESTENPAQTESMNAKSALQELVRRMREFRQSTQFIWRDSNVYMMIFVLFVTIISKQSTNILLQYASKKFEWSIARASLLVSVRGIVSIATFLLLMPASSWVVARYLDIHGKSWDHRMSQGAGILSILGFAVMGLAPNAGLLVSGLVILSLGSAFLIAARSLVTALVLPDHVGTLYSAIAISTSIGQFIAGPLFAYLFRLGMHLGHAWMGLPFLQAALFYAVATAGVWRIRIRRSIPEEDPLLSR</sequence>
<reference evidence="7" key="2">
    <citation type="journal article" date="2023" name="IMA Fungus">
        <title>Comparative genomic study of the Penicillium genus elucidates a diverse pangenome and 15 lateral gene transfer events.</title>
        <authorList>
            <person name="Petersen C."/>
            <person name="Sorensen T."/>
            <person name="Nielsen M.R."/>
            <person name="Sondergaard T.E."/>
            <person name="Sorensen J.L."/>
            <person name="Fitzpatrick D.A."/>
            <person name="Frisvad J.C."/>
            <person name="Nielsen K.L."/>
        </authorList>
    </citation>
    <scope>NUCLEOTIDE SEQUENCE</scope>
    <source>
        <strain evidence="7">IBT 21917</strain>
    </source>
</reference>
<dbReference type="GO" id="GO:0022857">
    <property type="term" value="F:transmembrane transporter activity"/>
    <property type="evidence" value="ECO:0007669"/>
    <property type="project" value="InterPro"/>
</dbReference>
<dbReference type="InterPro" id="IPR020846">
    <property type="entry name" value="MFS_dom"/>
</dbReference>
<protein>
    <recommendedName>
        <fullName evidence="6">Major facilitator superfamily (MFS) profile domain-containing protein</fullName>
    </recommendedName>
</protein>
<keyword evidence="4 5" id="KW-0472">Membrane</keyword>
<dbReference type="InterPro" id="IPR036259">
    <property type="entry name" value="MFS_trans_sf"/>
</dbReference>
<feature type="transmembrane region" description="Helical" evidence="5">
    <location>
        <begin position="167"/>
        <end position="187"/>
    </location>
</feature>
<feature type="domain" description="Major facilitator superfamily (MFS) profile" evidence="6">
    <location>
        <begin position="34"/>
        <end position="496"/>
    </location>
</feature>
<feature type="transmembrane region" description="Helical" evidence="5">
    <location>
        <begin position="34"/>
        <end position="56"/>
    </location>
</feature>
<dbReference type="Proteomes" id="UP001146351">
    <property type="component" value="Unassembled WGS sequence"/>
</dbReference>
<name>A0A9W9LLB1_9EURO</name>
<dbReference type="Gene3D" id="1.20.1250.20">
    <property type="entry name" value="MFS general substrate transporter like domains"/>
    <property type="match status" value="1"/>
</dbReference>
<keyword evidence="2 5" id="KW-0812">Transmembrane</keyword>
<proteinExistence type="predicted"/>